<evidence type="ECO:0000313" key="3">
    <source>
        <dbReference type="Proteomes" id="UP001519310"/>
    </source>
</evidence>
<dbReference type="InterPro" id="IPR018961">
    <property type="entry name" value="DnaJ_homolog_subfam-C_membr-28"/>
</dbReference>
<reference evidence="2 3" key="1">
    <citation type="submission" date="2021-03" db="EMBL/GenBank/DDBJ databases">
        <title>Genomic Encyclopedia of Type Strains, Phase IV (KMG-IV): sequencing the most valuable type-strain genomes for metagenomic binning, comparative biology and taxonomic classification.</title>
        <authorList>
            <person name="Goeker M."/>
        </authorList>
    </citation>
    <scope>NUCLEOTIDE SEQUENCE [LARGE SCALE GENOMIC DNA]</scope>
    <source>
        <strain evidence="2 3">DSM 40526</strain>
    </source>
</reference>
<dbReference type="Proteomes" id="UP001519310">
    <property type="component" value="Unassembled WGS sequence"/>
</dbReference>
<sequence>MTERKPPGVSVESWVDRQIREATERGEFENLPGWGKPLASLDAPYDELWWIRGKLHSEGFAVLPPALALRKEAEDAVEKVRAARSERQVRAVLTEVNEKIGAALRMPPPGPPLGLTEFDVEAEVESWRREHPDRAARDTP</sequence>
<accession>A0ABS4LAE9</accession>
<protein>
    <recommendedName>
        <fullName evidence="1">DnaJ homologue subfamily C member 28 conserved domain-containing protein</fullName>
    </recommendedName>
</protein>
<dbReference type="RefSeq" id="WP_189972669.1">
    <property type="nucleotide sequence ID" value="NZ_BMVL01000012.1"/>
</dbReference>
<dbReference type="EMBL" id="JAGGLQ010000010">
    <property type="protein sequence ID" value="MBP2039083.1"/>
    <property type="molecule type" value="Genomic_DNA"/>
</dbReference>
<organism evidence="2 3">
    <name type="scientific">Streptomyces avidinii</name>
    <dbReference type="NCBI Taxonomy" id="1895"/>
    <lineage>
        <taxon>Bacteria</taxon>
        <taxon>Bacillati</taxon>
        <taxon>Actinomycetota</taxon>
        <taxon>Actinomycetes</taxon>
        <taxon>Kitasatosporales</taxon>
        <taxon>Streptomycetaceae</taxon>
        <taxon>Streptomyces</taxon>
    </lineage>
</organism>
<feature type="domain" description="DnaJ homologue subfamily C member 28 conserved" evidence="1">
    <location>
        <begin position="14"/>
        <end position="81"/>
    </location>
</feature>
<keyword evidence="3" id="KW-1185">Reference proteome</keyword>
<evidence type="ECO:0000259" key="1">
    <source>
        <dbReference type="Pfam" id="PF09350"/>
    </source>
</evidence>
<comment type="caution">
    <text evidence="2">The sequence shown here is derived from an EMBL/GenBank/DDBJ whole genome shotgun (WGS) entry which is preliminary data.</text>
</comment>
<evidence type="ECO:0000313" key="2">
    <source>
        <dbReference type="EMBL" id="MBP2039083.1"/>
    </source>
</evidence>
<name>A0ABS4LAE9_STRAV</name>
<gene>
    <name evidence="2" type="ORF">J2Z77_004902</name>
</gene>
<proteinExistence type="predicted"/>
<dbReference type="Pfam" id="PF09350">
    <property type="entry name" value="DJC28_CD"/>
    <property type="match status" value="1"/>
</dbReference>